<dbReference type="RefSeq" id="WP_376866856.1">
    <property type="nucleotide sequence ID" value="NZ_JBHSLF010000023.1"/>
</dbReference>
<dbReference type="Proteomes" id="UP001596152">
    <property type="component" value="Unassembled WGS sequence"/>
</dbReference>
<name>A0ABW0FSG0_9CAUL</name>
<gene>
    <name evidence="1" type="ORF">ACFPIE_12070</name>
</gene>
<protein>
    <submittedName>
        <fullName evidence="1">Uncharacterized protein</fullName>
    </submittedName>
</protein>
<accession>A0ABW0FSG0</accession>
<keyword evidence="2" id="KW-1185">Reference proteome</keyword>
<organism evidence="1 2">
    <name type="scientific">Brevundimonas staleyi</name>
    <dbReference type="NCBI Taxonomy" id="74326"/>
    <lineage>
        <taxon>Bacteria</taxon>
        <taxon>Pseudomonadati</taxon>
        <taxon>Pseudomonadota</taxon>
        <taxon>Alphaproteobacteria</taxon>
        <taxon>Caulobacterales</taxon>
        <taxon>Caulobacteraceae</taxon>
        <taxon>Brevundimonas</taxon>
    </lineage>
</organism>
<reference evidence="2" key="1">
    <citation type="journal article" date="2019" name="Int. J. Syst. Evol. Microbiol.">
        <title>The Global Catalogue of Microorganisms (GCM) 10K type strain sequencing project: providing services to taxonomists for standard genome sequencing and annotation.</title>
        <authorList>
            <consortium name="The Broad Institute Genomics Platform"/>
            <consortium name="The Broad Institute Genome Sequencing Center for Infectious Disease"/>
            <person name="Wu L."/>
            <person name="Ma J."/>
        </authorList>
    </citation>
    <scope>NUCLEOTIDE SEQUENCE [LARGE SCALE GENOMIC DNA]</scope>
    <source>
        <strain evidence="2">JCM 12125</strain>
    </source>
</reference>
<sequence length="176" mass="18902">MCIYTVSNLVEPLDVFEFTRSNGGRSCYRNETRTVFAPASTPACEADSPAFLRVEQVTTAEDGERQFLACSAVGGSAAVGDENTVLIISQPLDGDEADEREFALHIADLRALVTNGALVASSFQSGFGIACFDTDQPELLRRQIEMSVKSSEGVSVVVRSSNCDSELHQANMRAIG</sequence>
<evidence type="ECO:0000313" key="1">
    <source>
        <dbReference type="EMBL" id="MFC5344652.1"/>
    </source>
</evidence>
<evidence type="ECO:0000313" key="2">
    <source>
        <dbReference type="Proteomes" id="UP001596152"/>
    </source>
</evidence>
<comment type="caution">
    <text evidence="1">The sequence shown here is derived from an EMBL/GenBank/DDBJ whole genome shotgun (WGS) entry which is preliminary data.</text>
</comment>
<proteinExistence type="predicted"/>
<dbReference type="EMBL" id="JBHSLF010000023">
    <property type="protein sequence ID" value="MFC5344652.1"/>
    <property type="molecule type" value="Genomic_DNA"/>
</dbReference>